<protein>
    <submittedName>
        <fullName evidence="8">Integral membrane protein</fullName>
    </submittedName>
</protein>
<feature type="transmembrane region" description="Helical" evidence="6">
    <location>
        <begin position="170"/>
        <end position="198"/>
    </location>
</feature>
<evidence type="ECO:0000256" key="1">
    <source>
        <dbReference type="ARBA" id="ARBA00004141"/>
    </source>
</evidence>
<feature type="transmembrane region" description="Helical" evidence="6">
    <location>
        <begin position="90"/>
        <end position="115"/>
    </location>
</feature>
<dbReference type="OrthoDB" id="5022096at2759"/>
<reference evidence="9" key="1">
    <citation type="submission" date="2018-05" db="EMBL/GenBank/DDBJ databases">
        <title>Draft genome sequence of Stemphylium lycopersici strain CIDEFI 213.</title>
        <authorList>
            <person name="Medina R."/>
            <person name="Franco M.E.E."/>
            <person name="Lucentini C.G."/>
            <person name="Saparrat M.C.N."/>
            <person name="Balatti P.A."/>
        </authorList>
    </citation>
    <scope>NUCLEOTIDE SEQUENCE [LARGE SCALE GENOMIC DNA]</scope>
    <source>
        <strain evidence="9">CIDEFI 213</strain>
    </source>
</reference>
<gene>
    <name evidence="8" type="ORF">DDE83_007131</name>
</gene>
<dbReference type="STRING" id="183478.A0A364MX95"/>
<dbReference type="EMBL" id="QGDH01000122">
    <property type="protein sequence ID" value="RAR06062.1"/>
    <property type="molecule type" value="Genomic_DNA"/>
</dbReference>
<feature type="transmembrane region" description="Helical" evidence="6">
    <location>
        <begin position="14"/>
        <end position="35"/>
    </location>
</feature>
<evidence type="ECO:0000256" key="6">
    <source>
        <dbReference type="SAM" id="Phobius"/>
    </source>
</evidence>
<dbReference type="PANTHER" id="PTHR33048:SF167">
    <property type="entry name" value="INTEGRAL MEMBRANE PROTEIN"/>
    <property type="match status" value="1"/>
</dbReference>
<keyword evidence="2 6" id="KW-0812">Transmembrane</keyword>
<feature type="domain" description="Rhodopsin" evidence="7">
    <location>
        <begin position="31"/>
        <end position="218"/>
    </location>
</feature>
<evidence type="ECO:0000256" key="5">
    <source>
        <dbReference type="ARBA" id="ARBA00038359"/>
    </source>
</evidence>
<comment type="caution">
    <text evidence="8">The sequence shown here is derived from an EMBL/GenBank/DDBJ whole genome shotgun (WGS) entry which is preliminary data.</text>
</comment>
<dbReference type="Pfam" id="PF20684">
    <property type="entry name" value="Fung_rhodopsin"/>
    <property type="match status" value="1"/>
</dbReference>
<feature type="transmembrane region" description="Helical" evidence="6">
    <location>
        <begin position="127"/>
        <end position="150"/>
    </location>
</feature>
<name>A0A364MX95_STELY</name>
<comment type="similarity">
    <text evidence="5">Belongs to the SAT4 family.</text>
</comment>
<keyword evidence="9" id="KW-1185">Reference proteome</keyword>
<sequence length="219" mass="24480">MDPKWAAESNLTRLLALTGVFHFLALTSVGLRLYVRIGLLQSLGRDDVVIVLAALAALGGWICFILQGYHGFGRHTKTISDEDMVEFTHIGFYGSVISAIGALGLLKISIAFFLLRLRNNNLWRWYSYCLWALIALVSVYTVGAWLTFFLRCFPMEAAWTRDGVCYDPKIFLAVALTNTALNIFTDVCFATLPVPIIWSLQTSRTTRINLIGVLSLGYM</sequence>
<organism evidence="8 9">
    <name type="scientific">Stemphylium lycopersici</name>
    <name type="common">Tomato gray leaf spot disease fungus</name>
    <name type="synonym">Thyrospora lycopersici</name>
    <dbReference type="NCBI Taxonomy" id="183478"/>
    <lineage>
        <taxon>Eukaryota</taxon>
        <taxon>Fungi</taxon>
        <taxon>Dikarya</taxon>
        <taxon>Ascomycota</taxon>
        <taxon>Pezizomycotina</taxon>
        <taxon>Dothideomycetes</taxon>
        <taxon>Pleosporomycetidae</taxon>
        <taxon>Pleosporales</taxon>
        <taxon>Pleosporineae</taxon>
        <taxon>Pleosporaceae</taxon>
        <taxon>Stemphylium</taxon>
    </lineage>
</organism>
<dbReference type="Proteomes" id="UP000249619">
    <property type="component" value="Unassembled WGS sequence"/>
</dbReference>
<keyword evidence="4 6" id="KW-0472">Membrane</keyword>
<evidence type="ECO:0000313" key="9">
    <source>
        <dbReference type="Proteomes" id="UP000249619"/>
    </source>
</evidence>
<dbReference type="PANTHER" id="PTHR33048">
    <property type="entry name" value="PTH11-LIKE INTEGRAL MEMBRANE PROTEIN (AFU_ORTHOLOGUE AFUA_5G11245)"/>
    <property type="match status" value="1"/>
</dbReference>
<comment type="subcellular location">
    <subcellularLocation>
        <location evidence="1">Membrane</location>
        <topology evidence="1">Multi-pass membrane protein</topology>
    </subcellularLocation>
</comment>
<evidence type="ECO:0000256" key="3">
    <source>
        <dbReference type="ARBA" id="ARBA00022989"/>
    </source>
</evidence>
<accession>A0A364MX95</accession>
<evidence type="ECO:0000259" key="7">
    <source>
        <dbReference type="Pfam" id="PF20684"/>
    </source>
</evidence>
<dbReference type="InterPro" id="IPR049326">
    <property type="entry name" value="Rhodopsin_dom_fungi"/>
</dbReference>
<evidence type="ECO:0000256" key="2">
    <source>
        <dbReference type="ARBA" id="ARBA00022692"/>
    </source>
</evidence>
<dbReference type="InterPro" id="IPR052337">
    <property type="entry name" value="SAT4-like"/>
</dbReference>
<feature type="transmembrane region" description="Helical" evidence="6">
    <location>
        <begin position="47"/>
        <end position="70"/>
    </location>
</feature>
<keyword evidence="3 6" id="KW-1133">Transmembrane helix</keyword>
<proteinExistence type="inferred from homology"/>
<evidence type="ECO:0000313" key="8">
    <source>
        <dbReference type="EMBL" id="RAR06062.1"/>
    </source>
</evidence>
<evidence type="ECO:0000256" key="4">
    <source>
        <dbReference type="ARBA" id="ARBA00023136"/>
    </source>
</evidence>
<dbReference type="GO" id="GO:0016020">
    <property type="term" value="C:membrane"/>
    <property type="evidence" value="ECO:0007669"/>
    <property type="project" value="UniProtKB-SubCell"/>
</dbReference>
<dbReference type="AlphaFoldDB" id="A0A364MX95"/>